<evidence type="ECO:0000313" key="10">
    <source>
        <dbReference type="Proteomes" id="UP001595858"/>
    </source>
</evidence>
<evidence type="ECO:0000256" key="1">
    <source>
        <dbReference type="ARBA" id="ARBA00004651"/>
    </source>
</evidence>
<feature type="domain" description="Polysaccharide chain length determinant N-terminal" evidence="8">
    <location>
        <begin position="8"/>
        <end position="91"/>
    </location>
</feature>
<comment type="subcellular location">
    <subcellularLocation>
        <location evidence="1">Cell membrane</location>
        <topology evidence="1">Multi-pass membrane protein</topology>
    </subcellularLocation>
</comment>
<feature type="compositionally biased region" description="Basic residues" evidence="7">
    <location>
        <begin position="496"/>
        <end position="507"/>
    </location>
</feature>
<dbReference type="RefSeq" id="WP_386699472.1">
    <property type="nucleotide sequence ID" value="NZ_JBHSIY010000010.1"/>
</dbReference>
<keyword evidence="4" id="KW-0812">Transmembrane</keyword>
<dbReference type="PANTHER" id="PTHR32309">
    <property type="entry name" value="TYROSINE-PROTEIN KINASE"/>
    <property type="match status" value="1"/>
</dbReference>
<evidence type="ECO:0000259" key="8">
    <source>
        <dbReference type="Pfam" id="PF02706"/>
    </source>
</evidence>
<sequence length="557" mass="56881">MDTSAEGDLAHAAATLRRRWRLVAACALAGPLLASGALLAVPPTYTSTTAVHVRPTGVPEITGERAGRTNGEVNLDTEAQIVQSAEVTAAAAERIGPGADPVELRREVEVSVPPNSSVLRISAPGPDPAEARRASAALAGAYLDYRAHQADRQIGDTLSALRDEADSRYTELDRLSADGGGLEQGRIAALQNEITELNKEIHPLAALRSSVVPAQVITPATTPEEATSPAPAVWPAAGGALGLAAGLAAAFGAERRDRRLRTVRDAERAAGVAVLLRAPRPGGRARGGERARARARAHQEANRGALSLVAGLGRPGGDRSGGAVVLVPGISGGSAAAAAEELGAALARVGTDVLLVRADPPSAEARDGAESSPAGAGLADVLLGGADPVALERRTAAAPGLRILDYGGADAAGVLQRPATARLLERLREQADVVVVATAPTAERADAYALARCADAVVPVVELDTDRVGALLSALEAFAAVGARVPGALVAESARARKRRPHRGRHGRAGDRTRRAEEPATGTGEPDAAHSACAPHGSPAGFPGEDRQDGTDLTLQR</sequence>
<proteinExistence type="inferred from homology"/>
<keyword evidence="6" id="KW-0472">Membrane</keyword>
<keyword evidence="3" id="KW-1003">Cell membrane</keyword>
<evidence type="ECO:0000256" key="2">
    <source>
        <dbReference type="ARBA" id="ARBA00006683"/>
    </source>
</evidence>
<dbReference type="Pfam" id="PF02706">
    <property type="entry name" value="Wzz"/>
    <property type="match status" value="1"/>
</dbReference>
<feature type="region of interest" description="Disordered" evidence="7">
    <location>
        <begin position="493"/>
        <end position="557"/>
    </location>
</feature>
<dbReference type="SUPFAM" id="SSF52540">
    <property type="entry name" value="P-loop containing nucleoside triphosphate hydrolases"/>
    <property type="match status" value="1"/>
</dbReference>
<evidence type="ECO:0000256" key="5">
    <source>
        <dbReference type="ARBA" id="ARBA00022989"/>
    </source>
</evidence>
<name>A0ABV9SJG9_9ACTN</name>
<dbReference type="InterPro" id="IPR027417">
    <property type="entry name" value="P-loop_NTPase"/>
</dbReference>
<dbReference type="Proteomes" id="UP001595858">
    <property type="component" value="Unassembled WGS sequence"/>
</dbReference>
<organism evidence="9 10">
    <name type="scientific">Streptomonospora arabica</name>
    <dbReference type="NCBI Taxonomy" id="412417"/>
    <lineage>
        <taxon>Bacteria</taxon>
        <taxon>Bacillati</taxon>
        <taxon>Actinomycetota</taxon>
        <taxon>Actinomycetes</taxon>
        <taxon>Streptosporangiales</taxon>
        <taxon>Nocardiopsidaceae</taxon>
        <taxon>Streptomonospora</taxon>
    </lineage>
</organism>
<dbReference type="Gene3D" id="3.40.50.300">
    <property type="entry name" value="P-loop containing nucleotide triphosphate hydrolases"/>
    <property type="match status" value="1"/>
</dbReference>
<comment type="similarity">
    <text evidence="2">Belongs to the CpsC/CapA family.</text>
</comment>
<dbReference type="InterPro" id="IPR003856">
    <property type="entry name" value="LPS_length_determ_N"/>
</dbReference>
<accession>A0ABV9SJG9</accession>
<feature type="compositionally biased region" description="Basic and acidic residues" evidence="7">
    <location>
        <begin position="508"/>
        <end position="518"/>
    </location>
</feature>
<gene>
    <name evidence="9" type="ORF">ACFPCZ_12270</name>
</gene>
<reference evidence="10" key="1">
    <citation type="journal article" date="2019" name="Int. J. Syst. Evol. Microbiol.">
        <title>The Global Catalogue of Microorganisms (GCM) 10K type strain sequencing project: providing services to taxonomists for standard genome sequencing and annotation.</title>
        <authorList>
            <consortium name="The Broad Institute Genomics Platform"/>
            <consortium name="The Broad Institute Genome Sequencing Center for Infectious Disease"/>
            <person name="Wu L."/>
            <person name="Ma J."/>
        </authorList>
    </citation>
    <scope>NUCLEOTIDE SEQUENCE [LARGE SCALE GENOMIC DNA]</scope>
    <source>
        <strain evidence="10">CGMCC 4.7304</strain>
    </source>
</reference>
<evidence type="ECO:0000256" key="3">
    <source>
        <dbReference type="ARBA" id="ARBA00022475"/>
    </source>
</evidence>
<evidence type="ECO:0000256" key="4">
    <source>
        <dbReference type="ARBA" id="ARBA00022692"/>
    </source>
</evidence>
<keyword evidence="10" id="KW-1185">Reference proteome</keyword>
<protein>
    <submittedName>
        <fullName evidence="9">Wzz/FepE/Etk N-terminal domain-containing protein</fullName>
    </submittedName>
</protein>
<keyword evidence="5" id="KW-1133">Transmembrane helix</keyword>
<evidence type="ECO:0000256" key="7">
    <source>
        <dbReference type="SAM" id="MobiDB-lite"/>
    </source>
</evidence>
<comment type="caution">
    <text evidence="9">The sequence shown here is derived from an EMBL/GenBank/DDBJ whole genome shotgun (WGS) entry which is preliminary data.</text>
</comment>
<evidence type="ECO:0000313" key="9">
    <source>
        <dbReference type="EMBL" id="MFC4867404.1"/>
    </source>
</evidence>
<dbReference type="PANTHER" id="PTHR32309:SF13">
    <property type="entry name" value="FERRIC ENTEROBACTIN TRANSPORT PROTEIN FEPE"/>
    <property type="match status" value="1"/>
</dbReference>
<evidence type="ECO:0000256" key="6">
    <source>
        <dbReference type="ARBA" id="ARBA00023136"/>
    </source>
</evidence>
<dbReference type="InterPro" id="IPR050445">
    <property type="entry name" value="Bact_polysacc_biosynth/exp"/>
</dbReference>
<dbReference type="EMBL" id="JBHSIY010000010">
    <property type="protein sequence ID" value="MFC4867404.1"/>
    <property type="molecule type" value="Genomic_DNA"/>
</dbReference>